<feature type="region of interest" description="Disordered" evidence="8">
    <location>
        <begin position="140"/>
        <end position="310"/>
    </location>
</feature>
<comment type="caution">
    <text evidence="10">The sequence shown here is derived from an EMBL/GenBank/DDBJ whole genome shotgun (WGS) entry which is preliminary data.</text>
</comment>
<name>A0AAW1TE18_9CHLO</name>
<evidence type="ECO:0000256" key="3">
    <source>
        <dbReference type="ARBA" id="ARBA00022692"/>
    </source>
</evidence>
<dbReference type="PANTHER" id="PTHR33162">
    <property type="entry name" value="SEC-INDEPENDENT PROTEIN TRANSLOCASE PROTEIN TATA, CHLOROPLASTIC"/>
    <property type="match status" value="1"/>
</dbReference>
<reference evidence="10 11" key="1">
    <citation type="journal article" date="2024" name="Nat. Commun.">
        <title>Phylogenomics reveals the evolutionary origins of lichenization in chlorophyte algae.</title>
        <authorList>
            <person name="Puginier C."/>
            <person name="Libourel C."/>
            <person name="Otte J."/>
            <person name="Skaloud P."/>
            <person name="Haon M."/>
            <person name="Grisel S."/>
            <person name="Petersen M."/>
            <person name="Berrin J.G."/>
            <person name="Delaux P.M."/>
            <person name="Dal Grande F."/>
            <person name="Keller J."/>
        </authorList>
    </citation>
    <scope>NUCLEOTIDE SEQUENCE [LARGE SCALE GENOMIC DNA]</scope>
    <source>
        <strain evidence="10 11">SAG 2523</strain>
    </source>
</reference>
<dbReference type="InterPro" id="IPR003369">
    <property type="entry name" value="TatA/B/E"/>
</dbReference>
<dbReference type="GO" id="GO:0016020">
    <property type="term" value="C:membrane"/>
    <property type="evidence" value="ECO:0007669"/>
    <property type="project" value="UniProtKB-SubCell"/>
</dbReference>
<sequence>MGSVLHPDVTSRPGLCQCYNVYQAKHSQRRVLRLPGPSPRPLHTQPSPAQLPVYHGWEHSSYSVECTARRKVALAAVFGVGAPEALVVGVVALIVFGPKGLAEAAKSLGKTVRAFQPTIREIVSASSDIRSSLEDSIGLDEIRQEWRGGSPSSFSESQTRSPPPDLSSPGQSSTNYANSLIPQANKDQSSPAASGTEAAAAGAASASGSGQQQGSQAPPAEAAWGSAAALQQDPDIARKRAESAAMAWGRQDSPAISPATPTGNGAKPDTPASSQQGEGRTKEMSGMSIAELEAELARRRSTAEATSKLN</sequence>
<keyword evidence="5 9" id="KW-1133">Transmembrane helix</keyword>
<keyword evidence="4" id="KW-0653">Protein transport</keyword>
<dbReference type="PANTHER" id="PTHR33162:SF3">
    <property type="entry name" value="SEC-INDEPENDENT PROTEIN TRANSLOCASE PROTEIN TATB, CHLOROPLASTIC"/>
    <property type="match status" value="1"/>
</dbReference>
<evidence type="ECO:0000256" key="1">
    <source>
        <dbReference type="ARBA" id="ARBA00004167"/>
    </source>
</evidence>
<protein>
    <submittedName>
        <fullName evidence="10">Uncharacterized protein</fullName>
    </submittedName>
</protein>
<evidence type="ECO:0000313" key="11">
    <source>
        <dbReference type="Proteomes" id="UP001485043"/>
    </source>
</evidence>
<dbReference type="Proteomes" id="UP001485043">
    <property type="component" value="Unassembled WGS sequence"/>
</dbReference>
<proteinExistence type="predicted"/>
<evidence type="ECO:0000256" key="8">
    <source>
        <dbReference type="SAM" id="MobiDB-lite"/>
    </source>
</evidence>
<dbReference type="EMBL" id="JALJOV010000140">
    <property type="protein sequence ID" value="KAK9866686.1"/>
    <property type="molecule type" value="Genomic_DNA"/>
</dbReference>
<evidence type="ECO:0000256" key="6">
    <source>
        <dbReference type="ARBA" id="ARBA00023010"/>
    </source>
</evidence>
<keyword evidence="11" id="KW-1185">Reference proteome</keyword>
<feature type="compositionally biased region" description="Low complexity" evidence="8">
    <location>
        <begin position="189"/>
        <end position="229"/>
    </location>
</feature>
<organism evidence="10 11">
    <name type="scientific">Apatococcus fuscideae</name>
    <dbReference type="NCBI Taxonomy" id="2026836"/>
    <lineage>
        <taxon>Eukaryota</taxon>
        <taxon>Viridiplantae</taxon>
        <taxon>Chlorophyta</taxon>
        <taxon>core chlorophytes</taxon>
        <taxon>Trebouxiophyceae</taxon>
        <taxon>Chlorellales</taxon>
        <taxon>Chlorellaceae</taxon>
        <taxon>Apatococcus</taxon>
    </lineage>
</organism>
<evidence type="ECO:0000256" key="4">
    <source>
        <dbReference type="ARBA" id="ARBA00022927"/>
    </source>
</evidence>
<feature type="compositionally biased region" description="Polar residues" evidence="8">
    <location>
        <begin position="168"/>
        <end position="188"/>
    </location>
</feature>
<feature type="transmembrane region" description="Helical" evidence="9">
    <location>
        <begin position="72"/>
        <end position="96"/>
    </location>
</feature>
<evidence type="ECO:0000313" key="10">
    <source>
        <dbReference type="EMBL" id="KAK9866686.1"/>
    </source>
</evidence>
<keyword evidence="3 9" id="KW-0812">Transmembrane</keyword>
<dbReference type="Gene3D" id="1.20.5.3310">
    <property type="match status" value="1"/>
</dbReference>
<evidence type="ECO:0000256" key="9">
    <source>
        <dbReference type="SAM" id="Phobius"/>
    </source>
</evidence>
<dbReference type="Pfam" id="PF02416">
    <property type="entry name" value="TatA_B_E"/>
    <property type="match status" value="1"/>
</dbReference>
<gene>
    <name evidence="10" type="ORF">WJX84_000303</name>
</gene>
<feature type="compositionally biased region" description="Polar residues" evidence="8">
    <location>
        <begin position="150"/>
        <end position="160"/>
    </location>
</feature>
<dbReference type="AlphaFoldDB" id="A0AAW1TE18"/>
<keyword evidence="6" id="KW-0811">Translocation</keyword>
<accession>A0AAW1TE18</accession>
<evidence type="ECO:0000256" key="2">
    <source>
        <dbReference type="ARBA" id="ARBA00022448"/>
    </source>
</evidence>
<evidence type="ECO:0000256" key="7">
    <source>
        <dbReference type="ARBA" id="ARBA00023136"/>
    </source>
</evidence>
<keyword evidence="7 9" id="KW-0472">Membrane</keyword>
<comment type="subcellular location">
    <subcellularLocation>
        <location evidence="1">Membrane</location>
        <topology evidence="1">Single-pass membrane protein</topology>
    </subcellularLocation>
</comment>
<dbReference type="PRINTS" id="PR01506">
    <property type="entry name" value="TATBPROTEIN"/>
</dbReference>
<evidence type="ECO:0000256" key="5">
    <source>
        <dbReference type="ARBA" id="ARBA00022989"/>
    </source>
</evidence>
<keyword evidence="2" id="KW-0813">Transport</keyword>
<dbReference type="GO" id="GO:0015031">
    <property type="term" value="P:protein transport"/>
    <property type="evidence" value="ECO:0007669"/>
    <property type="project" value="UniProtKB-KW"/>
</dbReference>